<protein>
    <submittedName>
        <fullName evidence="3">Uncharacterized protein</fullName>
    </submittedName>
</protein>
<evidence type="ECO:0000256" key="2">
    <source>
        <dbReference type="SAM" id="Phobius"/>
    </source>
</evidence>
<accession>A0A937RK35</accession>
<feature type="compositionally biased region" description="Polar residues" evidence="1">
    <location>
        <begin position="81"/>
        <end position="92"/>
    </location>
</feature>
<evidence type="ECO:0000313" key="3">
    <source>
        <dbReference type="EMBL" id="MBL7630385.1"/>
    </source>
</evidence>
<gene>
    <name evidence="3" type="ORF">I7412_25125</name>
</gene>
<evidence type="ECO:0000256" key="1">
    <source>
        <dbReference type="SAM" id="MobiDB-lite"/>
    </source>
</evidence>
<comment type="caution">
    <text evidence="3">The sequence shown here is derived from an EMBL/GenBank/DDBJ whole genome shotgun (WGS) entry which is preliminary data.</text>
</comment>
<organism evidence="3 4">
    <name type="scientific">Frankia nepalensis</name>
    <dbReference type="NCBI Taxonomy" id="1836974"/>
    <lineage>
        <taxon>Bacteria</taxon>
        <taxon>Bacillati</taxon>
        <taxon>Actinomycetota</taxon>
        <taxon>Actinomycetes</taxon>
        <taxon>Frankiales</taxon>
        <taxon>Frankiaceae</taxon>
        <taxon>Frankia</taxon>
    </lineage>
</organism>
<proteinExistence type="predicted"/>
<keyword evidence="2" id="KW-0812">Transmembrane</keyword>
<sequence length="234" mass="23561">MDVPMPAGSGGRVGAAAAPWKAWVEERRRPVIAGAFVLAALLGVVIGLVTAPDSKAPPETGDTAQAAPARSPQLPPLPWANSRSPGTATNLTVGDDLRPALTWAAADDALAKADKPTLSEVFLASGGTAATSASPQGGTQGAALTQQSITIPAGKLYYGAVQGSDATLDEFWAVGVTETPPGTPVAVPGLHVWKRVGSGPWTVVATGAGACDIVPQNLFGVGAWTSRPPICDLA</sequence>
<dbReference type="AlphaFoldDB" id="A0A937RK35"/>
<evidence type="ECO:0000313" key="4">
    <source>
        <dbReference type="Proteomes" id="UP000604475"/>
    </source>
</evidence>
<feature type="transmembrane region" description="Helical" evidence="2">
    <location>
        <begin position="31"/>
        <end position="51"/>
    </location>
</feature>
<reference evidence="3" key="1">
    <citation type="submission" date="2020-12" db="EMBL/GenBank/DDBJ databases">
        <title>Genomic characterization of non-nitrogen-fixing Frankia strains.</title>
        <authorList>
            <person name="Carlos-Shanley C."/>
            <person name="Guerra T."/>
            <person name="Hahn D."/>
        </authorList>
    </citation>
    <scope>NUCLEOTIDE SEQUENCE</scope>
    <source>
        <strain evidence="3">CN6</strain>
    </source>
</reference>
<keyword evidence="4" id="KW-1185">Reference proteome</keyword>
<dbReference type="EMBL" id="JAEACQ010000248">
    <property type="protein sequence ID" value="MBL7630385.1"/>
    <property type="molecule type" value="Genomic_DNA"/>
</dbReference>
<name>A0A937RK35_9ACTN</name>
<dbReference type="RefSeq" id="WP_203002493.1">
    <property type="nucleotide sequence ID" value="NZ_JADWYU010000129.1"/>
</dbReference>
<keyword evidence="2" id="KW-0472">Membrane</keyword>
<dbReference type="Proteomes" id="UP000604475">
    <property type="component" value="Unassembled WGS sequence"/>
</dbReference>
<feature type="region of interest" description="Disordered" evidence="1">
    <location>
        <begin position="53"/>
        <end position="93"/>
    </location>
</feature>
<keyword evidence="2" id="KW-1133">Transmembrane helix</keyword>